<feature type="region of interest" description="Disordered" evidence="1">
    <location>
        <begin position="31"/>
        <end position="52"/>
    </location>
</feature>
<keyword evidence="2" id="KW-0812">Transmembrane</keyword>
<name>L1JGY5_GUITC</name>
<evidence type="ECO:0000313" key="3">
    <source>
        <dbReference type="EMBL" id="EKX47597.1"/>
    </source>
</evidence>
<dbReference type="EMBL" id="JH992989">
    <property type="protein sequence ID" value="EKX47597.1"/>
    <property type="molecule type" value="Genomic_DNA"/>
</dbReference>
<dbReference type="AlphaFoldDB" id="L1JGY5"/>
<dbReference type="PaxDb" id="55529-EKX47597"/>
<keyword evidence="5" id="KW-1185">Reference proteome</keyword>
<sequence length="232" mass="26168">MSKAGTEKRVRVRMEHETAARLAKIMLNAVDDGENDSDVDSSMPRNESLSERVQFEAPRHEKRKVKGRWIWQKIDEDARSVTEGNQVNQRSPSVKFGVEEKFESHNNSRRNHEESQGKGISTTLKSSNYPYDSAVYVRSLMERSSILPGEEMAMRDVCEEDDGGMVETVQGNFTGRGLTSAEKRLAKASLGPVSMMKYIIIPLAILFAGLLLFCKDGRFSMSTNFDVYDLCK</sequence>
<dbReference type="EnsemblProtists" id="EKX47597">
    <property type="protein sequence ID" value="EKX47597"/>
    <property type="gene ID" value="GUITHDRAFT_106584"/>
</dbReference>
<evidence type="ECO:0000256" key="1">
    <source>
        <dbReference type="SAM" id="MobiDB-lite"/>
    </source>
</evidence>
<keyword evidence="2" id="KW-0472">Membrane</keyword>
<reference evidence="5" key="2">
    <citation type="submission" date="2012-11" db="EMBL/GenBank/DDBJ databases">
        <authorList>
            <person name="Kuo A."/>
            <person name="Curtis B.A."/>
            <person name="Tanifuji G."/>
            <person name="Burki F."/>
            <person name="Gruber A."/>
            <person name="Irimia M."/>
            <person name="Maruyama S."/>
            <person name="Arias M.C."/>
            <person name="Ball S.G."/>
            <person name="Gile G.H."/>
            <person name="Hirakawa Y."/>
            <person name="Hopkins J.F."/>
            <person name="Rensing S.A."/>
            <person name="Schmutz J."/>
            <person name="Symeonidi A."/>
            <person name="Elias M."/>
            <person name="Eveleigh R.J."/>
            <person name="Herman E.K."/>
            <person name="Klute M.J."/>
            <person name="Nakayama T."/>
            <person name="Obornik M."/>
            <person name="Reyes-Prieto A."/>
            <person name="Armbrust E.V."/>
            <person name="Aves S.J."/>
            <person name="Beiko R.G."/>
            <person name="Coutinho P."/>
            <person name="Dacks J.B."/>
            <person name="Durnford D.G."/>
            <person name="Fast N.M."/>
            <person name="Green B.R."/>
            <person name="Grisdale C."/>
            <person name="Hempe F."/>
            <person name="Henrissat B."/>
            <person name="Hoppner M.P."/>
            <person name="Ishida K.-I."/>
            <person name="Kim E."/>
            <person name="Koreny L."/>
            <person name="Kroth P.G."/>
            <person name="Liu Y."/>
            <person name="Malik S.-B."/>
            <person name="Maier U.G."/>
            <person name="McRose D."/>
            <person name="Mock T."/>
            <person name="Neilson J.A."/>
            <person name="Onodera N.T."/>
            <person name="Poole A.M."/>
            <person name="Pritham E.J."/>
            <person name="Richards T.A."/>
            <person name="Rocap G."/>
            <person name="Roy S.W."/>
            <person name="Sarai C."/>
            <person name="Schaack S."/>
            <person name="Shirato S."/>
            <person name="Slamovits C.H."/>
            <person name="Spencer D.F."/>
            <person name="Suzuki S."/>
            <person name="Worden A.Z."/>
            <person name="Zauner S."/>
            <person name="Barry K."/>
            <person name="Bell C."/>
            <person name="Bharti A.K."/>
            <person name="Crow J.A."/>
            <person name="Grimwood J."/>
            <person name="Kramer R."/>
            <person name="Lindquist E."/>
            <person name="Lucas S."/>
            <person name="Salamov A."/>
            <person name="McFadden G.I."/>
            <person name="Lane C.E."/>
            <person name="Keeling P.J."/>
            <person name="Gray M.W."/>
            <person name="Grigoriev I.V."/>
            <person name="Archibald J.M."/>
        </authorList>
    </citation>
    <scope>NUCLEOTIDE SEQUENCE</scope>
    <source>
        <strain evidence="5">CCMP2712</strain>
    </source>
</reference>
<gene>
    <name evidence="3" type="ORF">GUITHDRAFT_106584</name>
</gene>
<feature type="region of interest" description="Disordered" evidence="1">
    <location>
        <begin position="98"/>
        <end position="124"/>
    </location>
</feature>
<dbReference type="RefSeq" id="XP_005834577.1">
    <property type="nucleotide sequence ID" value="XM_005834520.1"/>
</dbReference>
<feature type="compositionally biased region" description="Basic and acidic residues" evidence="1">
    <location>
        <begin position="98"/>
        <end position="116"/>
    </location>
</feature>
<dbReference type="HOGENOM" id="CLU_1196796_0_0_1"/>
<reference evidence="4" key="3">
    <citation type="submission" date="2015-06" db="UniProtKB">
        <authorList>
            <consortium name="EnsemblProtists"/>
        </authorList>
    </citation>
    <scope>IDENTIFICATION</scope>
</reference>
<evidence type="ECO:0000313" key="4">
    <source>
        <dbReference type="EnsemblProtists" id="EKX47597"/>
    </source>
</evidence>
<protein>
    <submittedName>
        <fullName evidence="3 4">Uncharacterized protein</fullName>
    </submittedName>
</protein>
<dbReference type="Proteomes" id="UP000011087">
    <property type="component" value="Unassembled WGS sequence"/>
</dbReference>
<accession>L1JGY5</accession>
<organism evidence="3">
    <name type="scientific">Guillardia theta (strain CCMP2712)</name>
    <name type="common">Cryptophyte</name>
    <dbReference type="NCBI Taxonomy" id="905079"/>
    <lineage>
        <taxon>Eukaryota</taxon>
        <taxon>Cryptophyceae</taxon>
        <taxon>Pyrenomonadales</taxon>
        <taxon>Geminigeraceae</taxon>
        <taxon>Guillardia</taxon>
    </lineage>
</organism>
<dbReference type="KEGG" id="gtt:GUITHDRAFT_106584"/>
<feature type="transmembrane region" description="Helical" evidence="2">
    <location>
        <begin position="195"/>
        <end position="214"/>
    </location>
</feature>
<reference evidence="3 5" key="1">
    <citation type="journal article" date="2012" name="Nature">
        <title>Algal genomes reveal evolutionary mosaicism and the fate of nucleomorphs.</title>
        <authorList>
            <consortium name="DOE Joint Genome Institute"/>
            <person name="Curtis B.A."/>
            <person name="Tanifuji G."/>
            <person name="Burki F."/>
            <person name="Gruber A."/>
            <person name="Irimia M."/>
            <person name="Maruyama S."/>
            <person name="Arias M.C."/>
            <person name="Ball S.G."/>
            <person name="Gile G.H."/>
            <person name="Hirakawa Y."/>
            <person name="Hopkins J.F."/>
            <person name="Kuo A."/>
            <person name="Rensing S.A."/>
            <person name="Schmutz J."/>
            <person name="Symeonidi A."/>
            <person name="Elias M."/>
            <person name="Eveleigh R.J."/>
            <person name="Herman E.K."/>
            <person name="Klute M.J."/>
            <person name="Nakayama T."/>
            <person name="Obornik M."/>
            <person name="Reyes-Prieto A."/>
            <person name="Armbrust E.V."/>
            <person name="Aves S.J."/>
            <person name="Beiko R.G."/>
            <person name="Coutinho P."/>
            <person name="Dacks J.B."/>
            <person name="Durnford D.G."/>
            <person name="Fast N.M."/>
            <person name="Green B.R."/>
            <person name="Grisdale C.J."/>
            <person name="Hempel F."/>
            <person name="Henrissat B."/>
            <person name="Hoppner M.P."/>
            <person name="Ishida K."/>
            <person name="Kim E."/>
            <person name="Koreny L."/>
            <person name="Kroth P.G."/>
            <person name="Liu Y."/>
            <person name="Malik S.B."/>
            <person name="Maier U.G."/>
            <person name="McRose D."/>
            <person name="Mock T."/>
            <person name="Neilson J.A."/>
            <person name="Onodera N.T."/>
            <person name="Poole A.M."/>
            <person name="Pritham E.J."/>
            <person name="Richards T.A."/>
            <person name="Rocap G."/>
            <person name="Roy S.W."/>
            <person name="Sarai C."/>
            <person name="Schaack S."/>
            <person name="Shirato S."/>
            <person name="Slamovits C.H."/>
            <person name="Spencer D.F."/>
            <person name="Suzuki S."/>
            <person name="Worden A.Z."/>
            <person name="Zauner S."/>
            <person name="Barry K."/>
            <person name="Bell C."/>
            <person name="Bharti A.K."/>
            <person name="Crow J.A."/>
            <person name="Grimwood J."/>
            <person name="Kramer R."/>
            <person name="Lindquist E."/>
            <person name="Lucas S."/>
            <person name="Salamov A."/>
            <person name="McFadden G.I."/>
            <person name="Lane C.E."/>
            <person name="Keeling P.J."/>
            <person name="Gray M.W."/>
            <person name="Grigoriev I.V."/>
            <person name="Archibald J.M."/>
        </authorList>
    </citation>
    <scope>NUCLEOTIDE SEQUENCE</scope>
    <source>
        <strain evidence="3 5">CCMP2712</strain>
    </source>
</reference>
<keyword evidence="2" id="KW-1133">Transmembrane helix</keyword>
<evidence type="ECO:0000313" key="5">
    <source>
        <dbReference type="Proteomes" id="UP000011087"/>
    </source>
</evidence>
<dbReference type="GeneID" id="17304341"/>
<evidence type="ECO:0000256" key="2">
    <source>
        <dbReference type="SAM" id="Phobius"/>
    </source>
</evidence>
<proteinExistence type="predicted"/>